<reference evidence="1 2" key="1">
    <citation type="submission" date="2018-12" db="EMBL/GenBank/DDBJ databases">
        <title>Complete genome sequence of Haloplanus rallus MBLA0036.</title>
        <authorList>
            <person name="Nam Y.-d."/>
            <person name="Kang J."/>
            <person name="Chung W.-H."/>
            <person name="Park Y.S."/>
        </authorList>
    </citation>
    <scope>NUCLEOTIDE SEQUENCE [LARGE SCALE GENOMIC DNA]</scope>
    <source>
        <strain evidence="1 2">MBLA0036</strain>
    </source>
</reference>
<dbReference type="EMBL" id="CP034345">
    <property type="protein sequence ID" value="QGX96328.1"/>
    <property type="molecule type" value="Genomic_DNA"/>
</dbReference>
<accession>A0A6B9F7C8</accession>
<gene>
    <name evidence="1" type="ORF">EI982_16865</name>
</gene>
<dbReference type="Proteomes" id="UP000428325">
    <property type="component" value="Chromosome"/>
</dbReference>
<sequence length="419" mass="48150">MDEDEHPNQENTRDFHLAPKQRTRIGDDVAFSNVSAPGKYLKNIRKNKVEKLPERIERLFTDIRILAGADFFTEGWEAEIWERVDLSGDWNSWDWESNLEELFYGQDHDFEPREPPIGNTDEKDFSQTTGPINFGIELGHSLRLLSNSYLSEDERLDLLVGIFVGVMHQDPMQRYPGTKNTIDEPIELADTFNQKLKAWVLMDNLSRQSAGSLQWNIKTRDKIIADCIDSAGLTRSSSLVDYLLDEVDFSPVEEEQTNEERKQEIRKVEQHLEELIENTEITRIDELIQAVSKSKALLAGMDANAENILVEIHLSEGAQYHEIDYDGKNLKVITSLLAGEHEHSDGGKYQEWTQRPLIQRISKDWEHTKWKTTKFGTLVGYITDADKDPGFLYDYAIGENEPTADESDMIEQALSELEL</sequence>
<dbReference type="KEGG" id="hra:EI982_16865"/>
<evidence type="ECO:0000313" key="1">
    <source>
        <dbReference type="EMBL" id="QGX96328.1"/>
    </source>
</evidence>
<dbReference type="OrthoDB" id="385352at2157"/>
<dbReference type="AlphaFoldDB" id="A0A6B9F7C8"/>
<protein>
    <submittedName>
        <fullName evidence="1">Uncharacterized protein</fullName>
    </submittedName>
</protein>
<organism evidence="1 2">
    <name type="scientific">Haloplanus rallus</name>
    <dbReference type="NCBI Taxonomy" id="1816183"/>
    <lineage>
        <taxon>Archaea</taxon>
        <taxon>Methanobacteriati</taxon>
        <taxon>Methanobacteriota</taxon>
        <taxon>Stenosarchaea group</taxon>
        <taxon>Halobacteria</taxon>
        <taxon>Halobacteriales</taxon>
        <taxon>Haloferacaceae</taxon>
        <taxon>Haloplanus</taxon>
    </lineage>
</organism>
<keyword evidence="2" id="KW-1185">Reference proteome</keyword>
<evidence type="ECO:0000313" key="2">
    <source>
        <dbReference type="Proteomes" id="UP000428325"/>
    </source>
</evidence>
<dbReference type="GeneID" id="43371254"/>
<proteinExistence type="predicted"/>
<dbReference type="RefSeq" id="WP_157690792.1">
    <property type="nucleotide sequence ID" value="NZ_CP034345.1"/>
</dbReference>
<name>A0A6B9F7C8_9EURY</name>